<evidence type="ECO:0000313" key="2">
    <source>
        <dbReference type="EMBL" id="MFF0452092.1"/>
    </source>
</evidence>
<dbReference type="Gene3D" id="3.30.950.30">
    <property type="entry name" value="Schlafen, AAA domain"/>
    <property type="match status" value="1"/>
</dbReference>
<name>A0ABW6NBU9_9NOCA</name>
<accession>A0ABW6NBU9</accession>
<keyword evidence="2" id="KW-0067">ATP-binding</keyword>
<dbReference type="InterPro" id="IPR038475">
    <property type="entry name" value="RecG_C_sf"/>
</dbReference>
<proteinExistence type="predicted"/>
<dbReference type="Gene3D" id="3.30.565.60">
    <property type="match status" value="1"/>
</dbReference>
<dbReference type="Pfam" id="PF04326">
    <property type="entry name" value="SLFN_AlbA_2"/>
    <property type="match status" value="1"/>
</dbReference>
<keyword evidence="2" id="KW-0547">Nucleotide-binding</keyword>
<dbReference type="GO" id="GO:0005524">
    <property type="term" value="F:ATP binding"/>
    <property type="evidence" value="ECO:0007669"/>
    <property type="project" value="UniProtKB-KW"/>
</dbReference>
<comment type="caution">
    <text evidence="2">The sequence shown here is derived from an EMBL/GenBank/DDBJ whole genome shotgun (WGS) entry which is preliminary data.</text>
</comment>
<organism evidence="2 3">
    <name type="scientific">Nocardia africana</name>
    <dbReference type="NCBI Taxonomy" id="134964"/>
    <lineage>
        <taxon>Bacteria</taxon>
        <taxon>Bacillati</taxon>
        <taxon>Actinomycetota</taxon>
        <taxon>Actinomycetes</taxon>
        <taxon>Mycobacteriales</taxon>
        <taxon>Nocardiaceae</taxon>
        <taxon>Nocardia</taxon>
    </lineage>
</organism>
<dbReference type="Proteomes" id="UP001601521">
    <property type="component" value="Unassembled WGS sequence"/>
</dbReference>
<reference evidence="2 3" key="1">
    <citation type="submission" date="2024-10" db="EMBL/GenBank/DDBJ databases">
        <title>The Natural Products Discovery Center: Release of the First 8490 Sequenced Strains for Exploring Actinobacteria Biosynthetic Diversity.</title>
        <authorList>
            <person name="Kalkreuter E."/>
            <person name="Kautsar S.A."/>
            <person name="Yang D."/>
            <person name="Bader C.D."/>
            <person name="Teijaro C.N."/>
            <person name="Fluegel L."/>
            <person name="Davis C.M."/>
            <person name="Simpson J.R."/>
            <person name="Lauterbach L."/>
            <person name="Steele A.D."/>
            <person name="Gui C."/>
            <person name="Meng S."/>
            <person name="Li G."/>
            <person name="Viehrig K."/>
            <person name="Ye F."/>
            <person name="Su P."/>
            <person name="Kiefer A.F."/>
            <person name="Nichols A."/>
            <person name="Cepeda A.J."/>
            <person name="Yan W."/>
            <person name="Fan B."/>
            <person name="Jiang Y."/>
            <person name="Adhikari A."/>
            <person name="Zheng C.-J."/>
            <person name="Schuster L."/>
            <person name="Cowan T.M."/>
            <person name="Smanski M.J."/>
            <person name="Chevrette M.G."/>
            <person name="De Carvalho L.P.S."/>
            <person name="Shen B."/>
        </authorList>
    </citation>
    <scope>NUCLEOTIDE SEQUENCE [LARGE SCALE GENOMIC DNA]</scope>
    <source>
        <strain evidence="2 3">NPDC004550</strain>
    </source>
</reference>
<dbReference type="PANTHER" id="PTHR30595">
    <property type="entry name" value="GLPR-RELATED TRANSCRIPTIONAL REPRESSOR"/>
    <property type="match status" value="1"/>
</dbReference>
<dbReference type="InterPro" id="IPR038461">
    <property type="entry name" value="Schlafen_AlbA_2_dom_sf"/>
</dbReference>
<keyword evidence="3" id="KW-1185">Reference proteome</keyword>
<gene>
    <name evidence="2" type="ORF">ACFYTH_01855</name>
</gene>
<evidence type="ECO:0000259" key="1">
    <source>
        <dbReference type="Pfam" id="PF04326"/>
    </source>
</evidence>
<dbReference type="Pfam" id="PF13749">
    <property type="entry name" value="HATPase_c_4"/>
    <property type="match status" value="1"/>
</dbReference>
<protein>
    <submittedName>
        <fullName evidence="2">ATP-binding protein</fullName>
    </submittedName>
</protein>
<evidence type="ECO:0000313" key="3">
    <source>
        <dbReference type="Proteomes" id="UP001601521"/>
    </source>
</evidence>
<dbReference type="PANTHER" id="PTHR30595:SF6">
    <property type="entry name" value="SCHLAFEN ALBA-2 DOMAIN-CONTAINING PROTEIN"/>
    <property type="match status" value="1"/>
</dbReference>
<sequence length="493" mass="55150">MKTSRTSAPDFVQLVENLRAQKVEREWLEFKTNLSDPKEIGEYVSALANAAALCGEPRAYLVWGIDDVTHDVIGTTFHWEKTKKGNQALQPWLTSLLNTDPGIFFREGDVQGKHVVMLVIPAASHHPVRFSGVDYIRVGSHKKKMSDHPAQTKQLYKVLDENPFEFQSAETGLTEVQVLAMLDYGVYFRLQGAPIPESPPEVLAALESDMIILQDESGFYDITNLGALLFAKRLRDFESLSRKAPRVIKYKGNNKVFAEREQEGGLGYACGFEGLIQYIDNLLPRNEIIGEALRKAESLYPPLVIREVIANALIHQDFSVSGAGPMIEIYDNRMTVTNPGVPLVNPDRFVDAPPKSRNEKLAKMMRRCHLCEERGSGWDRIAFEIELAQLPAPLVRVVEGQTEVTLFAHRQFEDMDREDKVRATYLHACLRYVSGEKLTNSSVRDRFGLGPKSSSAASRIIAETVDAGLIAPYDPTAGKKGMQYVPIWAAAQE</sequence>
<dbReference type="InterPro" id="IPR007421">
    <property type="entry name" value="Schlafen_AlbA_2_dom"/>
</dbReference>
<feature type="domain" description="Schlafen AlbA-2" evidence="1">
    <location>
        <begin position="24"/>
        <end position="146"/>
    </location>
</feature>
<dbReference type="EMBL" id="JBIALX010000001">
    <property type="protein sequence ID" value="MFF0452092.1"/>
    <property type="molecule type" value="Genomic_DNA"/>
</dbReference>
<dbReference type="RefSeq" id="WP_387248228.1">
    <property type="nucleotide sequence ID" value="NZ_JBIALX010000001.1"/>
</dbReference>